<evidence type="ECO:0000313" key="3">
    <source>
        <dbReference type="EMBL" id="TWT58998.1"/>
    </source>
</evidence>
<dbReference type="AlphaFoldDB" id="A0A5C5X842"/>
<protein>
    <recommendedName>
        <fullName evidence="2">Helicase ATP-binding domain-containing protein</fullName>
    </recommendedName>
</protein>
<organism evidence="3 4">
    <name type="scientific">Thalassoglobus neptunius</name>
    <dbReference type="NCBI Taxonomy" id="1938619"/>
    <lineage>
        <taxon>Bacteria</taxon>
        <taxon>Pseudomonadati</taxon>
        <taxon>Planctomycetota</taxon>
        <taxon>Planctomycetia</taxon>
        <taxon>Planctomycetales</taxon>
        <taxon>Planctomycetaceae</taxon>
        <taxon>Thalassoglobus</taxon>
    </lineage>
</organism>
<dbReference type="PROSITE" id="PS51192">
    <property type="entry name" value="HELICASE_ATP_BIND_1"/>
    <property type="match status" value="1"/>
</dbReference>
<dbReference type="InterPro" id="IPR000330">
    <property type="entry name" value="SNF2_N"/>
</dbReference>
<dbReference type="Gene3D" id="3.40.50.10810">
    <property type="entry name" value="Tandem AAA-ATPase domain"/>
    <property type="match status" value="1"/>
</dbReference>
<dbReference type="CDD" id="cd18793">
    <property type="entry name" value="SF2_C_SNF"/>
    <property type="match status" value="1"/>
</dbReference>
<evidence type="ECO:0000256" key="1">
    <source>
        <dbReference type="ARBA" id="ARBA00022801"/>
    </source>
</evidence>
<dbReference type="PANTHER" id="PTHR45766:SF6">
    <property type="entry name" value="SWI_SNF-RELATED MATRIX-ASSOCIATED ACTIN-DEPENDENT REGULATOR OF CHROMATIN SUBFAMILY A-LIKE PROTEIN 1"/>
    <property type="match status" value="1"/>
</dbReference>
<dbReference type="SMART" id="SM00487">
    <property type="entry name" value="DEXDc"/>
    <property type="match status" value="1"/>
</dbReference>
<dbReference type="Proteomes" id="UP000317243">
    <property type="component" value="Unassembled WGS sequence"/>
</dbReference>
<comment type="caution">
    <text evidence="3">The sequence shown here is derived from an EMBL/GenBank/DDBJ whole genome shotgun (WGS) entry which is preliminary data.</text>
</comment>
<keyword evidence="1" id="KW-0378">Hydrolase</keyword>
<name>A0A5C5X842_9PLAN</name>
<sequence>MSRTYGKVWFRDGRWNLEFTALHAREHFRRLVPKAGKGHGIIQIRSTEETSLDIHWFMQRYALEIRSDDLQVLKDAVKAKKARDEWISDVQAPDYVPRQFSLSKPPRKYQAVGAEIWLAQRGLLCGDDLGLGKTVTAITGLTDPNTLPAVVVVPPNLQSHWMEKLAEFVPNLYAHQVKQSRVYELPKNREGRTPDVLVISYAKLNDWVSFLKKYVSSVVYDECQHLRRDDSLKYKAARSLSSVADYRLGLSATTIANYGGEMFNVIDCLVPGGLGDRSEFYATWCPRSFDNKHIVSDPVALGDYLRTEGFMIDRKLKDVGRELPKANWIYHHIESHVGELDKVSGSASELAEIILGRAHAVTRDQQRSAAMQLDTILRQATGIAKANAVAKYVEMLLDSGEPVLLFGHHHAVYEIWKKELAEFNPQFFTGRESPKMKQESKRKFIEGESDLLIMALRSGEGVDGLERRCRVAVFGELDWTWAMHNQCIGRLRRNEQTDQVVAYFMISDEGIDPEMCEILGVKEAQLKGLRGEVRDLVPVRRIDRMDALRKVAERYLSKRQAGVKA</sequence>
<dbReference type="PANTHER" id="PTHR45766">
    <property type="entry name" value="DNA ANNEALING HELICASE AND ENDONUCLEASE ZRANB3 FAMILY MEMBER"/>
    <property type="match status" value="1"/>
</dbReference>
<accession>A0A5C5X842</accession>
<dbReference type="Pfam" id="PF00176">
    <property type="entry name" value="SNF2-rel_dom"/>
    <property type="match status" value="1"/>
</dbReference>
<gene>
    <name evidence="3" type="ORF">KOR42_23850</name>
</gene>
<dbReference type="GO" id="GO:0005524">
    <property type="term" value="F:ATP binding"/>
    <property type="evidence" value="ECO:0007669"/>
    <property type="project" value="InterPro"/>
</dbReference>
<dbReference type="EMBL" id="SIHI01000001">
    <property type="protein sequence ID" value="TWT58998.1"/>
    <property type="molecule type" value="Genomic_DNA"/>
</dbReference>
<feature type="domain" description="Helicase ATP-binding" evidence="2">
    <location>
        <begin position="114"/>
        <end position="272"/>
    </location>
</feature>
<dbReference type="InterPro" id="IPR038718">
    <property type="entry name" value="SNF2-like_sf"/>
</dbReference>
<dbReference type="SUPFAM" id="SSF52540">
    <property type="entry name" value="P-loop containing nucleoside triphosphate hydrolases"/>
    <property type="match status" value="2"/>
</dbReference>
<dbReference type="InterPro" id="IPR014001">
    <property type="entry name" value="Helicase_ATP-bd"/>
</dbReference>
<dbReference type="Gene3D" id="3.40.50.300">
    <property type="entry name" value="P-loop containing nucleotide triphosphate hydrolases"/>
    <property type="match status" value="1"/>
</dbReference>
<dbReference type="InterPro" id="IPR049730">
    <property type="entry name" value="SNF2/RAD54-like_C"/>
</dbReference>
<dbReference type="GO" id="GO:0006281">
    <property type="term" value="P:DNA repair"/>
    <property type="evidence" value="ECO:0007669"/>
    <property type="project" value="TreeGrafter"/>
</dbReference>
<dbReference type="GO" id="GO:0031297">
    <property type="term" value="P:replication fork processing"/>
    <property type="evidence" value="ECO:0007669"/>
    <property type="project" value="TreeGrafter"/>
</dbReference>
<dbReference type="RefSeq" id="WP_146509772.1">
    <property type="nucleotide sequence ID" value="NZ_SIHI01000001.1"/>
</dbReference>
<reference evidence="3 4" key="1">
    <citation type="submission" date="2019-02" db="EMBL/GenBank/DDBJ databases">
        <title>Deep-cultivation of Planctomycetes and their phenomic and genomic characterization uncovers novel biology.</title>
        <authorList>
            <person name="Wiegand S."/>
            <person name="Jogler M."/>
            <person name="Boedeker C."/>
            <person name="Pinto D."/>
            <person name="Vollmers J."/>
            <person name="Rivas-Marin E."/>
            <person name="Kohn T."/>
            <person name="Peeters S.H."/>
            <person name="Heuer A."/>
            <person name="Rast P."/>
            <person name="Oberbeckmann S."/>
            <person name="Bunk B."/>
            <person name="Jeske O."/>
            <person name="Meyerdierks A."/>
            <person name="Storesund J.E."/>
            <person name="Kallscheuer N."/>
            <person name="Luecker S."/>
            <person name="Lage O.M."/>
            <person name="Pohl T."/>
            <person name="Merkel B.J."/>
            <person name="Hornburger P."/>
            <person name="Mueller R.-W."/>
            <person name="Bruemmer F."/>
            <person name="Labrenz M."/>
            <person name="Spormann A.M."/>
            <person name="Op Den Camp H."/>
            <person name="Overmann J."/>
            <person name="Amann R."/>
            <person name="Jetten M.S.M."/>
            <person name="Mascher T."/>
            <person name="Medema M.H."/>
            <person name="Devos D.P."/>
            <person name="Kaster A.-K."/>
            <person name="Ovreas L."/>
            <person name="Rohde M."/>
            <person name="Galperin M.Y."/>
            <person name="Jogler C."/>
        </authorList>
    </citation>
    <scope>NUCLEOTIDE SEQUENCE [LARGE SCALE GENOMIC DNA]</scope>
    <source>
        <strain evidence="3 4">KOR42</strain>
    </source>
</reference>
<evidence type="ECO:0000313" key="4">
    <source>
        <dbReference type="Proteomes" id="UP000317243"/>
    </source>
</evidence>
<evidence type="ECO:0000259" key="2">
    <source>
        <dbReference type="PROSITE" id="PS51192"/>
    </source>
</evidence>
<dbReference type="GO" id="GO:0016787">
    <property type="term" value="F:hydrolase activity"/>
    <property type="evidence" value="ECO:0007669"/>
    <property type="project" value="UniProtKB-KW"/>
</dbReference>
<keyword evidence="4" id="KW-1185">Reference proteome</keyword>
<dbReference type="OrthoDB" id="9760715at2"/>
<proteinExistence type="predicted"/>
<dbReference type="InterPro" id="IPR027417">
    <property type="entry name" value="P-loop_NTPase"/>
</dbReference>